<protein>
    <submittedName>
        <fullName evidence="1">Uncharacterized protein</fullName>
    </submittedName>
</protein>
<name>A0A133U8D0_9EURY</name>
<keyword evidence="2" id="KW-1185">Reference proteome</keyword>
<comment type="caution">
    <text evidence="1">The sequence shown here is derived from an EMBL/GenBank/DDBJ whole genome shotgun (WGS) entry which is preliminary data.</text>
</comment>
<evidence type="ECO:0000313" key="2">
    <source>
        <dbReference type="Proteomes" id="UP000070589"/>
    </source>
</evidence>
<proteinExistence type="predicted"/>
<evidence type="ECO:0000313" key="1">
    <source>
        <dbReference type="EMBL" id="KXA90451.1"/>
    </source>
</evidence>
<dbReference type="Proteomes" id="UP000070589">
    <property type="component" value="Unassembled WGS sequence"/>
</dbReference>
<organism evidence="1 2">
    <name type="scientific">candidate division MSBL1 archaeon SCGC-AAA259D14</name>
    <dbReference type="NCBI Taxonomy" id="1698261"/>
    <lineage>
        <taxon>Archaea</taxon>
        <taxon>Methanobacteriati</taxon>
        <taxon>Methanobacteriota</taxon>
        <taxon>candidate division MSBL1</taxon>
    </lineage>
</organism>
<accession>A0A133U8D0</accession>
<gene>
    <name evidence="1" type="ORF">AKJ62_00730</name>
</gene>
<reference evidence="1 2" key="1">
    <citation type="journal article" date="2016" name="Sci. Rep.">
        <title>Metabolic traits of an uncultured archaeal lineage -MSBL1- from brine pools of the Red Sea.</title>
        <authorList>
            <person name="Mwirichia R."/>
            <person name="Alam I."/>
            <person name="Rashid M."/>
            <person name="Vinu M."/>
            <person name="Ba-Alawi W."/>
            <person name="Anthony Kamau A."/>
            <person name="Kamanda Ngugi D."/>
            <person name="Goker M."/>
            <person name="Klenk H.P."/>
            <person name="Bajic V."/>
            <person name="Stingl U."/>
        </authorList>
    </citation>
    <scope>NUCLEOTIDE SEQUENCE [LARGE SCALE GENOMIC DNA]</scope>
    <source>
        <strain evidence="1">SCGC-AAA259D14</strain>
    </source>
</reference>
<sequence length="83" mass="9409">MSVFLIQVSGRPVDEVEEEYRKRGGEGPRMCDDPLSHRKYINSSGSWKREGWGRRDAWESIEGGDKVLIYCAGNVEEFSGSLL</sequence>
<dbReference type="AlphaFoldDB" id="A0A133U8D0"/>
<dbReference type="EMBL" id="LHXL01000005">
    <property type="protein sequence ID" value="KXA90451.1"/>
    <property type="molecule type" value="Genomic_DNA"/>
</dbReference>